<dbReference type="Proteomes" id="UP000437068">
    <property type="component" value="Unassembled WGS sequence"/>
</dbReference>
<evidence type="ECO:0000313" key="5">
    <source>
        <dbReference type="EMBL" id="KAE9073924.1"/>
    </source>
</evidence>
<dbReference type="Proteomes" id="UP000440732">
    <property type="component" value="Unassembled WGS sequence"/>
</dbReference>
<feature type="chain" id="PRO_5036165693" description="Pectate lyase" evidence="1">
    <location>
        <begin position="30"/>
        <end position="124"/>
    </location>
</feature>
<dbReference type="EMBL" id="QXGE01002395">
    <property type="protein sequence ID" value="KAE9282252.1"/>
    <property type="molecule type" value="Genomic_DNA"/>
</dbReference>
<dbReference type="AlphaFoldDB" id="A0A6A3QDJ1"/>
<dbReference type="Proteomes" id="UP000460718">
    <property type="component" value="Unassembled WGS sequence"/>
</dbReference>
<evidence type="ECO:0000313" key="4">
    <source>
        <dbReference type="EMBL" id="KAE9072197.1"/>
    </source>
</evidence>
<evidence type="ECO:0000256" key="1">
    <source>
        <dbReference type="SAM" id="SignalP"/>
    </source>
</evidence>
<evidence type="ECO:0000313" key="13">
    <source>
        <dbReference type="Proteomes" id="UP000437068"/>
    </source>
</evidence>
<dbReference type="Proteomes" id="UP000441208">
    <property type="component" value="Unassembled WGS sequence"/>
</dbReference>
<dbReference type="Proteomes" id="UP000429523">
    <property type="component" value="Unassembled WGS sequence"/>
</dbReference>
<keyword evidence="12" id="KW-1185">Reference proteome</keyword>
<comment type="caution">
    <text evidence="5">The sequence shown here is derived from an EMBL/GenBank/DDBJ whole genome shotgun (WGS) entry which is preliminary data.</text>
</comment>
<evidence type="ECO:0000313" key="14">
    <source>
        <dbReference type="Proteomes" id="UP000440367"/>
    </source>
</evidence>
<dbReference type="Proteomes" id="UP000440367">
    <property type="component" value="Unassembled WGS sequence"/>
</dbReference>
<accession>A0A6A3QDJ1</accession>
<dbReference type="Proteomes" id="UP000488956">
    <property type="component" value="Unassembled WGS sequence"/>
</dbReference>
<dbReference type="EMBL" id="QXGD01002741">
    <property type="protein sequence ID" value="KAE9184714.1"/>
    <property type="molecule type" value="Genomic_DNA"/>
</dbReference>
<dbReference type="EMBL" id="QXGA01002429">
    <property type="protein sequence ID" value="KAE9097914.1"/>
    <property type="molecule type" value="Genomic_DNA"/>
</dbReference>
<reference evidence="11 12" key="1">
    <citation type="submission" date="2018-08" db="EMBL/GenBank/DDBJ databases">
        <title>Genomic investigation of the strawberry pathogen Phytophthora fragariae indicates pathogenicity is determined by transcriptional variation in three key races.</title>
        <authorList>
            <person name="Adams T.M."/>
            <person name="Armitage A.D."/>
            <person name="Sobczyk M.K."/>
            <person name="Bates H.J."/>
            <person name="Dunwell J.M."/>
            <person name="Nellist C.F."/>
            <person name="Harrison R.J."/>
        </authorList>
    </citation>
    <scope>NUCLEOTIDE SEQUENCE [LARGE SCALE GENOMIC DNA]</scope>
    <source>
        <strain evidence="9 13">A4</strain>
        <strain evidence="8 14">BC-1</strain>
        <strain evidence="7 12">NOV-27</strain>
        <strain evidence="6 15">NOV-5</strain>
        <strain evidence="5 16">NOV-71</strain>
        <strain evidence="10 18">NOV-77</strain>
        <strain evidence="2 11">NOV-9</strain>
        <strain evidence="4 19">ONT-3</strain>
        <strain evidence="3 17">SCRP245</strain>
    </source>
</reference>
<evidence type="ECO:0000313" key="10">
    <source>
        <dbReference type="EMBL" id="KAE9292646.1"/>
    </source>
</evidence>
<dbReference type="EMBL" id="QXGB01002784">
    <property type="protein sequence ID" value="KAE9175025.1"/>
    <property type="molecule type" value="Genomic_DNA"/>
</dbReference>
<evidence type="ECO:0000313" key="8">
    <source>
        <dbReference type="EMBL" id="KAE9184714.1"/>
    </source>
</evidence>
<proteinExistence type="predicted"/>
<dbReference type="EMBL" id="QXFZ01002770">
    <property type="protein sequence ID" value="KAE9073924.1"/>
    <property type="molecule type" value="Genomic_DNA"/>
</dbReference>
<organism evidence="5 16">
    <name type="scientific">Phytophthora fragariae</name>
    <dbReference type="NCBI Taxonomy" id="53985"/>
    <lineage>
        <taxon>Eukaryota</taxon>
        <taxon>Sar</taxon>
        <taxon>Stramenopiles</taxon>
        <taxon>Oomycota</taxon>
        <taxon>Peronosporomycetes</taxon>
        <taxon>Peronosporales</taxon>
        <taxon>Peronosporaceae</taxon>
        <taxon>Phytophthora</taxon>
    </lineage>
</organism>
<evidence type="ECO:0000313" key="17">
    <source>
        <dbReference type="Proteomes" id="UP000460718"/>
    </source>
</evidence>
<evidence type="ECO:0008006" key="20">
    <source>
        <dbReference type="Google" id="ProtNLM"/>
    </source>
</evidence>
<protein>
    <recommendedName>
        <fullName evidence="20">Pectate lyase</fullName>
    </recommendedName>
</protein>
<evidence type="ECO:0000313" key="3">
    <source>
        <dbReference type="EMBL" id="KAE8975755.1"/>
    </source>
</evidence>
<dbReference type="EMBL" id="QXFW01002748">
    <property type="protein sequence ID" value="KAE8975755.1"/>
    <property type="molecule type" value="Genomic_DNA"/>
</dbReference>
<gene>
    <name evidence="9" type="ORF">PF001_g23403</name>
    <name evidence="8" type="ORF">PF002_g26360</name>
    <name evidence="7" type="ORF">PF005_g25587</name>
    <name evidence="6" type="ORF">PF006_g23472</name>
    <name evidence="5" type="ORF">PF007_g25614</name>
    <name evidence="10" type="ORF">PF008_g25006</name>
    <name evidence="2" type="ORF">PF009_g26261</name>
    <name evidence="4" type="ORF">PF010_g25580</name>
    <name evidence="3" type="ORF">PF011_g24341</name>
</gene>
<evidence type="ECO:0000313" key="19">
    <source>
        <dbReference type="Proteomes" id="UP000488956"/>
    </source>
</evidence>
<evidence type="ECO:0000313" key="6">
    <source>
        <dbReference type="EMBL" id="KAE9097914.1"/>
    </source>
</evidence>
<evidence type="ECO:0000313" key="9">
    <source>
        <dbReference type="EMBL" id="KAE9282252.1"/>
    </source>
</evidence>
<sequence>MCSTVHVLARICQVIFVVTLSVTLHAGDACSVWLKNSLRSYTCTVVPLHMRTHTFTYPVISDRRNGRYGSQSAQKTVDPLSNRLVTLLRILRGTTVVQYTNNTISGCRRDVPDSFYRYFARINH</sequence>
<dbReference type="Proteomes" id="UP000433483">
    <property type="component" value="Unassembled WGS sequence"/>
</dbReference>
<evidence type="ECO:0000313" key="18">
    <source>
        <dbReference type="Proteomes" id="UP000486351"/>
    </source>
</evidence>
<dbReference type="EMBL" id="QXFX01002967">
    <property type="protein sequence ID" value="KAE9072197.1"/>
    <property type="molecule type" value="Genomic_DNA"/>
</dbReference>
<evidence type="ECO:0000313" key="7">
    <source>
        <dbReference type="EMBL" id="KAE9175025.1"/>
    </source>
</evidence>
<name>A0A6A3QDJ1_9STRA</name>
<evidence type="ECO:0000313" key="2">
    <source>
        <dbReference type="EMBL" id="KAE8923490.1"/>
    </source>
</evidence>
<dbReference type="EMBL" id="QXGF01002761">
    <property type="protein sequence ID" value="KAE8923490.1"/>
    <property type="molecule type" value="Genomic_DNA"/>
</dbReference>
<keyword evidence="1" id="KW-0732">Signal</keyword>
<feature type="signal peptide" evidence="1">
    <location>
        <begin position="1"/>
        <end position="29"/>
    </location>
</feature>
<evidence type="ECO:0000313" key="11">
    <source>
        <dbReference type="Proteomes" id="UP000429523"/>
    </source>
</evidence>
<evidence type="ECO:0000313" key="15">
    <source>
        <dbReference type="Proteomes" id="UP000440732"/>
    </source>
</evidence>
<evidence type="ECO:0000313" key="12">
    <source>
        <dbReference type="Proteomes" id="UP000433483"/>
    </source>
</evidence>
<dbReference type="Proteomes" id="UP000486351">
    <property type="component" value="Unassembled WGS sequence"/>
</dbReference>
<evidence type="ECO:0000313" key="16">
    <source>
        <dbReference type="Proteomes" id="UP000441208"/>
    </source>
</evidence>
<dbReference type="EMBL" id="QXFY01002767">
    <property type="protein sequence ID" value="KAE9292646.1"/>
    <property type="molecule type" value="Genomic_DNA"/>
</dbReference>